<gene>
    <name evidence="2" type="ORF">WISP_76008</name>
</gene>
<sequence>MEQIILKTVLRYMENKDLIGDSQYGRNKGKLNLTNLVAFYDRVTALVDKGRANYIIYLDLCKTSDTVLNNILVSKFERHGCGGWTTSQIMSCLHGHTQSSGQQLNVQVESSDEWHSSGISTGSSTV</sequence>
<evidence type="ECO:0000313" key="3">
    <source>
        <dbReference type="Proteomes" id="UP001145742"/>
    </source>
</evidence>
<organism evidence="2 3">
    <name type="scientific">Willisornis vidua</name>
    <name type="common">Xingu scale-backed antbird</name>
    <dbReference type="NCBI Taxonomy" id="1566151"/>
    <lineage>
        <taxon>Eukaryota</taxon>
        <taxon>Metazoa</taxon>
        <taxon>Chordata</taxon>
        <taxon>Craniata</taxon>
        <taxon>Vertebrata</taxon>
        <taxon>Euteleostomi</taxon>
        <taxon>Archelosauria</taxon>
        <taxon>Archosauria</taxon>
        <taxon>Dinosauria</taxon>
        <taxon>Saurischia</taxon>
        <taxon>Theropoda</taxon>
        <taxon>Coelurosauria</taxon>
        <taxon>Aves</taxon>
        <taxon>Neognathae</taxon>
        <taxon>Neoaves</taxon>
        <taxon>Telluraves</taxon>
        <taxon>Australaves</taxon>
        <taxon>Passeriformes</taxon>
        <taxon>Thamnophilidae</taxon>
        <taxon>Willisornis</taxon>
    </lineage>
</organism>
<feature type="compositionally biased region" description="Polar residues" evidence="1">
    <location>
        <begin position="117"/>
        <end position="126"/>
    </location>
</feature>
<accession>A0ABQ9DC79</accession>
<dbReference type="Proteomes" id="UP001145742">
    <property type="component" value="Unassembled WGS sequence"/>
</dbReference>
<keyword evidence="3" id="KW-1185">Reference proteome</keyword>
<comment type="caution">
    <text evidence="2">The sequence shown here is derived from an EMBL/GenBank/DDBJ whole genome shotgun (WGS) entry which is preliminary data.</text>
</comment>
<proteinExistence type="predicted"/>
<name>A0ABQ9DC79_9PASS</name>
<dbReference type="EMBL" id="WHWB01033907">
    <property type="protein sequence ID" value="KAJ7415813.1"/>
    <property type="molecule type" value="Genomic_DNA"/>
</dbReference>
<evidence type="ECO:0000313" key="2">
    <source>
        <dbReference type="EMBL" id="KAJ7415813.1"/>
    </source>
</evidence>
<feature type="region of interest" description="Disordered" evidence="1">
    <location>
        <begin position="104"/>
        <end position="126"/>
    </location>
</feature>
<dbReference type="PANTHER" id="PTHR33332">
    <property type="entry name" value="REVERSE TRANSCRIPTASE DOMAIN-CONTAINING PROTEIN"/>
    <property type="match status" value="1"/>
</dbReference>
<protein>
    <submittedName>
        <fullName evidence="2">Rna-directed dna polymerase from mobile element jockey-like</fullName>
    </submittedName>
</protein>
<evidence type="ECO:0000256" key="1">
    <source>
        <dbReference type="SAM" id="MobiDB-lite"/>
    </source>
</evidence>
<reference evidence="2" key="1">
    <citation type="submission" date="2019-10" db="EMBL/GenBank/DDBJ databases">
        <authorList>
            <person name="Soares A.E.R."/>
            <person name="Aleixo A."/>
            <person name="Schneider P."/>
            <person name="Miyaki C.Y."/>
            <person name="Schneider M.P."/>
            <person name="Mello C."/>
            <person name="Vasconcelos A.T.R."/>
        </authorList>
    </citation>
    <scope>NUCLEOTIDE SEQUENCE</scope>
    <source>
        <tissue evidence="2">Muscle</tissue>
    </source>
</reference>